<sequence>MKLNKRRICRAVTLATSILGTPVAIAQTAPSMIGGGSSMVTPLIGTEVSASPAANGTISYYAVGSARGEAAFLNNDPSQFDSGTVTVTGTVDFAISDAPLSPAQISAYTSTLGVTNGPLIQIPYLITPVTIALVNAPAGTGPALPGSATPTVALNDDDLCGIFSGKLTNWNQVVNPDNGSVYSATSKPITVIYTAGDGDATDLLTAHLAQVCHTTPFVRNGVTVAPNSNITFTESQNFAGEFIAGVPSNFAPASGSSRVAASLLALSGAGLGYLSPDYTNTFLAPSSTPAKANNLPVASLRNDFTGTDFVPTYQNATTAMGSASAPGTRLIARNPSNWVPAVRNPSTGYPIAGTIQIIVSQCYANPKSNSPSPATAIVDFLTQHYAMSNASVLRGNGFDSVPSTYLTAINSDFLSNASAFNLNIGNTTVCSGSVTGR</sequence>
<dbReference type="Gene3D" id="3.40.190.10">
    <property type="entry name" value="Periplasmic binding protein-like II"/>
    <property type="match status" value="2"/>
</dbReference>
<dbReference type="SUPFAM" id="SSF53850">
    <property type="entry name" value="Periplasmic binding protein-like II"/>
    <property type="match status" value="1"/>
</dbReference>
<organism evidence="4 5">
    <name type="scientific">Paraburkholderia kururiensis</name>
    <dbReference type="NCBI Taxonomy" id="984307"/>
    <lineage>
        <taxon>Bacteria</taxon>
        <taxon>Pseudomonadati</taxon>
        <taxon>Pseudomonadota</taxon>
        <taxon>Betaproteobacteria</taxon>
        <taxon>Burkholderiales</taxon>
        <taxon>Burkholderiaceae</taxon>
        <taxon>Paraburkholderia</taxon>
    </lineage>
</organism>
<keyword evidence="2" id="KW-0732">Signal</keyword>
<dbReference type="EMBL" id="CP139965">
    <property type="protein sequence ID" value="WQD79939.1"/>
    <property type="molecule type" value="Genomic_DNA"/>
</dbReference>
<reference evidence="4 5" key="1">
    <citation type="submission" date="2023-12" db="EMBL/GenBank/DDBJ databases">
        <title>Genome sequencing and assembly of bacterial species from a model synthetic community.</title>
        <authorList>
            <person name="Hogle S.L."/>
        </authorList>
    </citation>
    <scope>NUCLEOTIDE SEQUENCE [LARGE SCALE GENOMIC DNA]</scope>
    <source>
        <strain evidence="4 5">HAMBI 2494</strain>
    </source>
</reference>
<gene>
    <name evidence="4" type="ORF">U0042_09800</name>
</gene>
<comment type="similarity">
    <text evidence="1">Belongs to the PstS family.</text>
</comment>
<feature type="signal peptide" evidence="2">
    <location>
        <begin position="1"/>
        <end position="26"/>
    </location>
</feature>
<proteinExistence type="inferred from homology"/>
<dbReference type="PANTHER" id="PTHR42996:SF1">
    <property type="entry name" value="PHOSPHATE-BINDING PROTEIN PSTS"/>
    <property type="match status" value="1"/>
</dbReference>
<protein>
    <submittedName>
        <fullName evidence="4">Substrate-binding domain-containing protein</fullName>
    </submittedName>
</protein>
<dbReference type="PANTHER" id="PTHR42996">
    <property type="entry name" value="PHOSPHATE-BINDING PROTEIN PSTS"/>
    <property type="match status" value="1"/>
</dbReference>
<dbReference type="Proteomes" id="UP001325479">
    <property type="component" value="Chromosome"/>
</dbReference>
<evidence type="ECO:0000313" key="5">
    <source>
        <dbReference type="Proteomes" id="UP001325479"/>
    </source>
</evidence>
<dbReference type="InterPro" id="IPR024370">
    <property type="entry name" value="PBP_domain"/>
</dbReference>
<dbReference type="Pfam" id="PF12849">
    <property type="entry name" value="PBP_like_2"/>
    <property type="match status" value="1"/>
</dbReference>
<accession>A0ABZ0WRP6</accession>
<feature type="chain" id="PRO_5047078067" evidence="2">
    <location>
        <begin position="27"/>
        <end position="437"/>
    </location>
</feature>
<dbReference type="RefSeq" id="WP_114814336.1">
    <property type="nucleotide sequence ID" value="NZ_CP139965.1"/>
</dbReference>
<keyword evidence="5" id="KW-1185">Reference proteome</keyword>
<name>A0ABZ0WRP6_9BURK</name>
<evidence type="ECO:0000259" key="3">
    <source>
        <dbReference type="Pfam" id="PF12849"/>
    </source>
</evidence>
<feature type="domain" description="PBP" evidence="3">
    <location>
        <begin position="32"/>
        <end position="371"/>
    </location>
</feature>
<evidence type="ECO:0000256" key="1">
    <source>
        <dbReference type="ARBA" id="ARBA00008725"/>
    </source>
</evidence>
<evidence type="ECO:0000256" key="2">
    <source>
        <dbReference type="SAM" id="SignalP"/>
    </source>
</evidence>
<evidence type="ECO:0000313" key="4">
    <source>
        <dbReference type="EMBL" id="WQD79939.1"/>
    </source>
</evidence>
<dbReference type="InterPro" id="IPR050962">
    <property type="entry name" value="Phosphate-bind_PstS"/>
</dbReference>